<dbReference type="Pfam" id="PF04542">
    <property type="entry name" value="Sigma70_r2"/>
    <property type="match status" value="1"/>
</dbReference>
<evidence type="ECO:0000259" key="5">
    <source>
        <dbReference type="Pfam" id="PF04542"/>
    </source>
</evidence>
<dbReference type="Pfam" id="PF08281">
    <property type="entry name" value="Sigma70_r4_2"/>
    <property type="match status" value="1"/>
</dbReference>
<dbReference type="InterPro" id="IPR014284">
    <property type="entry name" value="RNA_pol_sigma-70_dom"/>
</dbReference>
<dbReference type="InterPro" id="IPR013325">
    <property type="entry name" value="RNA_pol_sigma_r2"/>
</dbReference>
<feature type="domain" description="RNA polymerase sigma-70 region 2" evidence="5">
    <location>
        <begin position="25"/>
        <end position="90"/>
    </location>
</feature>
<keyword evidence="4" id="KW-0804">Transcription</keyword>
<dbReference type="SUPFAM" id="SSF88946">
    <property type="entry name" value="Sigma2 domain of RNA polymerase sigma factors"/>
    <property type="match status" value="1"/>
</dbReference>
<evidence type="ECO:0000256" key="3">
    <source>
        <dbReference type="ARBA" id="ARBA00023082"/>
    </source>
</evidence>
<dbReference type="SUPFAM" id="SSF88659">
    <property type="entry name" value="Sigma3 and sigma4 domains of RNA polymerase sigma factors"/>
    <property type="match status" value="1"/>
</dbReference>
<dbReference type="PANTHER" id="PTHR43133:SF46">
    <property type="entry name" value="RNA POLYMERASE SIGMA-70 FACTOR ECF SUBFAMILY"/>
    <property type="match status" value="1"/>
</dbReference>
<dbReference type="InterPro" id="IPR013324">
    <property type="entry name" value="RNA_pol_sigma_r3/r4-like"/>
</dbReference>
<dbReference type="Gene3D" id="1.10.1740.10">
    <property type="match status" value="1"/>
</dbReference>
<dbReference type="InterPro" id="IPR013249">
    <property type="entry name" value="RNA_pol_sigma70_r4_t2"/>
</dbReference>
<dbReference type="NCBIfam" id="TIGR02937">
    <property type="entry name" value="sigma70-ECF"/>
    <property type="match status" value="1"/>
</dbReference>
<evidence type="ECO:0000259" key="6">
    <source>
        <dbReference type="Pfam" id="PF08281"/>
    </source>
</evidence>
<protein>
    <submittedName>
        <fullName evidence="7">Sigma-70 family RNA polymerase sigma factor</fullName>
    </submittedName>
</protein>
<evidence type="ECO:0000313" key="7">
    <source>
        <dbReference type="EMBL" id="MCF1713235.1"/>
    </source>
</evidence>
<keyword evidence="2" id="KW-0805">Transcription regulation</keyword>
<accession>A0ABS9BD79</accession>
<name>A0ABS9BD79_9BACT</name>
<dbReference type="InterPro" id="IPR036388">
    <property type="entry name" value="WH-like_DNA-bd_sf"/>
</dbReference>
<reference evidence="7 8" key="1">
    <citation type="submission" date="2022-01" db="EMBL/GenBank/DDBJ databases">
        <title>Flavihumibacter sp. nov., isolated from sediment of a river.</title>
        <authorList>
            <person name="Liu H."/>
        </authorList>
    </citation>
    <scope>NUCLEOTIDE SEQUENCE [LARGE SCALE GENOMIC DNA]</scope>
    <source>
        <strain evidence="7 8">RY-1</strain>
    </source>
</reference>
<dbReference type="RefSeq" id="WP_234863729.1">
    <property type="nucleotide sequence ID" value="NZ_JAKEVY010000001.1"/>
</dbReference>
<comment type="similarity">
    <text evidence="1">Belongs to the sigma-70 factor family. ECF subfamily.</text>
</comment>
<keyword evidence="8" id="KW-1185">Reference proteome</keyword>
<keyword evidence="3" id="KW-0731">Sigma factor</keyword>
<dbReference type="PANTHER" id="PTHR43133">
    <property type="entry name" value="RNA POLYMERASE ECF-TYPE SIGMA FACTO"/>
    <property type="match status" value="1"/>
</dbReference>
<gene>
    <name evidence="7" type="ORF">L0U88_01170</name>
</gene>
<proteinExistence type="inferred from homology"/>
<evidence type="ECO:0000256" key="2">
    <source>
        <dbReference type="ARBA" id="ARBA00023015"/>
    </source>
</evidence>
<organism evidence="7 8">
    <name type="scientific">Flavihumibacter fluminis</name>
    <dbReference type="NCBI Taxonomy" id="2909236"/>
    <lineage>
        <taxon>Bacteria</taxon>
        <taxon>Pseudomonadati</taxon>
        <taxon>Bacteroidota</taxon>
        <taxon>Chitinophagia</taxon>
        <taxon>Chitinophagales</taxon>
        <taxon>Chitinophagaceae</taxon>
        <taxon>Flavihumibacter</taxon>
    </lineage>
</organism>
<dbReference type="EMBL" id="JAKEVY010000001">
    <property type="protein sequence ID" value="MCF1713235.1"/>
    <property type="molecule type" value="Genomic_DNA"/>
</dbReference>
<evidence type="ECO:0000256" key="1">
    <source>
        <dbReference type="ARBA" id="ARBA00010641"/>
    </source>
</evidence>
<feature type="domain" description="RNA polymerase sigma factor 70 region 4 type 2" evidence="6">
    <location>
        <begin position="123"/>
        <end position="174"/>
    </location>
</feature>
<dbReference type="Proteomes" id="UP001200145">
    <property type="component" value="Unassembled WGS sequence"/>
</dbReference>
<sequence length="192" mass="23027">MKAAQSDSKLWDAYKNGDKEAFSLLFRKYYSPLFLYGSKIMQDQNALEDCIQELFMELWKSRSQVEVKSVKAYLFKSLKYKIYRQLSQRKITSEAFLKEDMIFELSHDTFMIHREDETERAKQLIRAFDKLSNRQKEVIYLKYYLGLSYEEVSEIMEINYQVARNLLYLALRSMKKMISMVKLLIFILSLIH</sequence>
<dbReference type="InterPro" id="IPR007627">
    <property type="entry name" value="RNA_pol_sigma70_r2"/>
</dbReference>
<evidence type="ECO:0000313" key="8">
    <source>
        <dbReference type="Proteomes" id="UP001200145"/>
    </source>
</evidence>
<comment type="caution">
    <text evidence="7">The sequence shown here is derived from an EMBL/GenBank/DDBJ whole genome shotgun (WGS) entry which is preliminary data.</text>
</comment>
<dbReference type="CDD" id="cd06171">
    <property type="entry name" value="Sigma70_r4"/>
    <property type="match status" value="1"/>
</dbReference>
<dbReference type="Gene3D" id="1.10.10.10">
    <property type="entry name" value="Winged helix-like DNA-binding domain superfamily/Winged helix DNA-binding domain"/>
    <property type="match status" value="1"/>
</dbReference>
<dbReference type="InterPro" id="IPR039425">
    <property type="entry name" value="RNA_pol_sigma-70-like"/>
</dbReference>
<evidence type="ECO:0000256" key="4">
    <source>
        <dbReference type="ARBA" id="ARBA00023163"/>
    </source>
</evidence>